<dbReference type="EMBL" id="MBPK01000044">
    <property type="protein sequence ID" value="PKT80139.1"/>
    <property type="molecule type" value="Genomic_DNA"/>
</dbReference>
<accession>A0A2N3PHV4</accession>
<keyword evidence="3" id="KW-1185">Reference proteome</keyword>
<gene>
    <name evidence="2" type="ORF">BCM31_00440</name>
</gene>
<evidence type="ECO:0000313" key="3">
    <source>
        <dbReference type="Proteomes" id="UP000233350"/>
    </source>
</evidence>
<dbReference type="STRING" id="556267.HWAG_00378"/>
<keyword evidence="1" id="KW-0812">Transmembrane</keyword>
<dbReference type="Proteomes" id="UP000233350">
    <property type="component" value="Unassembled WGS sequence"/>
</dbReference>
<dbReference type="RefSeq" id="WP_101313220.1">
    <property type="nucleotide sequence ID" value="NZ_MBPJ01000011.1"/>
</dbReference>
<comment type="caution">
    <text evidence="2">The sequence shown here is derived from an EMBL/GenBank/DDBJ whole genome shotgun (WGS) entry which is preliminary data.</text>
</comment>
<organism evidence="2 3">
    <name type="scientific">Helicobacter winghamensis</name>
    <dbReference type="NCBI Taxonomy" id="157268"/>
    <lineage>
        <taxon>Bacteria</taxon>
        <taxon>Pseudomonadati</taxon>
        <taxon>Campylobacterota</taxon>
        <taxon>Epsilonproteobacteria</taxon>
        <taxon>Campylobacterales</taxon>
        <taxon>Helicobacteraceae</taxon>
        <taxon>Helicobacter</taxon>
    </lineage>
</organism>
<dbReference type="OrthoDB" id="5322295at2"/>
<evidence type="ECO:0000313" key="2">
    <source>
        <dbReference type="EMBL" id="PKT80139.1"/>
    </source>
</evidence>
<feature type="transmembrane region" description="Helical" evidence="1">
    <location>
        <begin position="16"/>
        <end position="37"/>
    </location>
</feature>
<evidence type="ECO:0008006" key="4">
    <source>
        <dbReference type="Google" id="ProtNLM"/>
    </source>
</evidence>
<protein>
    <recommendedName>
        <fullName evidence="4">LPS export ABC transporter periplasmic protein LptC</fullName>
    </recommendedName>
</protein>
<reference evidence="2 3" key="1">
    <citation type="submission" date="2016-07" db="EMBL/GenBank/DDBJ databases">
        <title>Detection of Helicobacter winghamensis from caecal content of red fox (Vulpes vulpes).</title>
        <authorList>
            <person name="Zanoni R.G."/>
            <person name="Florio D."/>
            <person name="Caffara M."/>
            <person name="Renzi M."/>
            <person name="Parisi A."/>
            <person name="Pasquali F."/>
            <person name="Manfreda G."/>
        </authorList>
    </citation>
    <scope>NUCLEOTIDE SEQUENCE [LARGE SCALE GENOMIC DNA]</scope>
    <source>
        <strain evidence="2 3">295_13</strain>
    </source>
</reference>
<evidence type="ECO:0000256" key="1">
    <source>
        <dbReference type="SAM" id="Phobius"/>
    </source>
</evidence>
<sequence length="183" mass="20829">MNSLPNPLKSYQSARFVTLFFIALCGFSLLMVLFLGIKQARIAQAQQNITRFEVFDFEYFKITKNGVNTTASGKKARENTNKESELESLNVKNLNNGTSEYLQADFALYNNSDIFFPQGVTYTRDATKFWSEQARYYPDSKNLEGVGEFVILDKSATIRGRNIIYKDAKVYATNIHGILKAEQ</sequence>
<name>A0A2N3PHV4_9HELI</name>
<dbReference type="AlphaFoldDB" id="A0A2N3PHV4"/>
<proteinExistence type="predicted"/>
<keyword evidence="1" id="KW-0472">Membrane</keyword>
<keyword evidence="1" id="KW-1133">Transmembrane helix</keyword>